<keyword evidence="1" id="KW-1133">Transmembrane helix</keyword>
<dbReference type="Gene3D" id="1.20.141.10">
    <property type="entry name" value="Chitosanase, subunit A, domain 1"/>
    <property type="match status" value="1"/>
</dbReference>
<accession>A0ABT9DVR2</accession>
<evidence type="ECO:0000313" key="4">
    <source>
        <dbReference type="EMBL" id="MDO9707995.1"/>
    </source>
</evidence>
<feature type="transmembrane region" description="Helical" evidence="1">
    <location>
        <begin position="151"/>
        <end position="173"/>
    </location>
</feature>
<dbReference type="InterPro" id="IPR008565">
    <property type="entry name" value="TtsA-like_GH18_dom"/>
</dbReference>
<name>A0ABT9DVR2_9PROT</name>
<keyword evidence="4" id="KW-0378">Hydrolase</keyword>
<organism evidence="4 5">
    <name type="scientific">Paracraurococcus lichenis</name>
    <dbReference type="NCBI Taxonomy" id="3064888"/>
    <lineage>
        <taxon>Bacteria</taxon>
        <taxon>Pseudomonadati</taxon>
        <taxon>Pseudomonadota</taxon>
        <taxon>Alphaproteobacteria</taxon>
        <taxon>Acetobacterales</taxon>
        <taxon>Roseomonadaceae</taxon>
        <taxon>Paracraurococcus</taxon>
    </lineage>
</organism>
<keyword evidence="5" id="KW-1185">Reference proteome</keyword>
<sequence length="412" mass="42967">MAPLIALGLSVLPDLARLLFGETAGTVTSRVADIVTTVTGESDAAAAKARLDADPTLASQLRIELAKIAAEAEGARLAAEEKRRQSELDGLREEIRDREGARGTMQALGQAGSALAWMPAVTSGTVIASFVAIVILLMTGRGVDLQDQNKVAILNIVLGALVAAFTAVINFWIGSSSSSRGKDALVQDVLGRQAGLVDSAITRATAAPSAAAPAAIAEVVRSAVAATARPAAGPRPGAFDRCVEVVLGKEGGFVDNPRDPGGATNFGITLRVLQTYRAALEGGSVRPLTAEDVRALSQAEAREIYRALYWNAMRCDDLPPGIDLMVFDFGVNAGPGRAVSLLQRLAGAKVDGAVGPKTLEAVRACHGPDLIDRYAREREAYYRGLPGFGEFGAGWLARVAFVRDAAKRLAAG</sequence>
<feature type="domain" description="TtsA-like Glycoside hydrolase family 108" evidence="2">
    <location>
        <begin position="244"/>
        <end position="334"/>
    </location>
</feature>
<feature type="domain" description="Peptidoglycan binding" evidence="3">
    <location>
        <begin position="337"/>
        <end position="385"/>
    </location>
</feature>
<keyword evidence="1" id="KW-0812">Transmembrane</keyword>
<evidence type="ECO:0000259" key="3">
    <source>
        <dbReference type="Pfam" id="PF09374"/>
    </source>
</evidence>
<dbReference type="SUPFAM" id="SSF53955">
    <property type="entry name" value="Lysozyme-like"/>
    <property type="match status" value="1"/>
</dbReference>
<feature type="transmembrane region" description="Helical" evidence="1">
    <location>
        <begin position="114"/>
        <end position="139"/>
    </location>
</feature>
<dbReference type="GO" id="GO:0016787">
    <property type="term" value="F:hydrolase activity"/>
    <property type="evidence" value="ECO:0007669"/>
    <property type="project" value="UniProtKB-KW"/>
</dbReference>
<dbReference type="Pfam" id="PF05838">
    <property type="entry name" value="Glyco_hydro_108"/>
    <property type="match status" value="1"/>
</dbReference>
<proteinExistence type="predicted"/>
<dbReference type="CDD" id="cd13926">
    <property type="entry name" value="N-acetylmuramidase_GH108"/>
    <property type="match status" value="1"/>
</dbReference>
<dbReference type="Pfam" id="PF09374">
    <property type="entry name" value="PG_binding_3"/>
    <property type="match status" value="1"/>
</dbReference>
<protein>
    <submittedName>
        <fullName evidence="4">Glycosyl hydrolase 108 family protein</fullName>
    </submittedName>
</protein>
<evidence type="ECO:0000313" key="5">
    <source>
        <dbReference type="Proteomes" id="UP001243009"/>
    </source>
</evidence>
<gene>
    <name evidence="4" type="ORF">Q7A36_06550</name>
</gene>
<reference evidence="4 5" key="1">
    <citation type="submission" date="2023-08" db="EMBL/GenBank/DDBJ databases">
        <title>The draft genome sequence of Paracraurococcus sp. LOR1-02.</title>
        <authorList>
            <person name="Kingkaew E."/>
            <person name="Tanasupawat S."/>
        </authorList>
    </citation>
    <scope>NUCLEOTIDE SEQUENCE [LARGE SCALE GENOMIC DNA]</scope>
    <source>
        <strain evidence="4 5">LOR1-02</strain>
    </source>
</reference>
<dbReference type="Proteomes" id="UP001243009">
    <property type="component" value="Unassembled WGS sequence"/>
</dbReference>
<comment type="caution">
    <text evidence="4">The sequence shown here is derived from an EMBL/GenBank/DDBJ whole genome shotgun (WGS) entry which is preliminary data.</text>
</comment>
<dbReference type="RefSeq" id="WP_305102866.1">
    <property type="nucleotide sequence ID" value="NZ_JAUTWS010000005.1"/>
</dbReference>
<evidence type="ECO:0000256" key="1">
    <source>
        <dbReference type="SAM" id="Phobius"/>
    </source>
</evidence>
<keyword evidence="1" id="KW-0472">Membrane</keyword>
<evidence type="ECO:0000259" key="2">
    <source>
        <dbReference type="Pfam" id="PF05838"/>
    </source>
</evidence>
<dbReference type="EMBL" id="JAUTWS010000005">
    <property type="protein sequence ID" value="MDO9707995.1"/>
    <property type="molecule type" value="Genomic_DNA"/>
</dbReference>
<dbReference type="InterPro" id="IPR023346">
    <property type="entry name" value="Lysozyme-like_dom_sf"/>
</dbReference>
<dbReference type="InterPro" id="IPR018537">
    <property type="entry name" value="Peptidoglycan-bd_3"/>
</dbReference>